<dbReference type="InterPro" id="IPR018540">
    <property type="entry name" value="Spo0E-like"/>
</dbReference>
<dbReference type="InterPro" id="IPR037208">
    <property type="entry name" value="Spo0E-like_sf"/>
</dbReference>
<name>A0A3M8D5C5_9BACL</name>
<dbReference type="InterPro" id="IPR036638">
    <property type="entry name" value="HLH_DNA-bd_sf"/>
</dbReference>
<protein>
    <submittedName>
        <fullName evidence="1">Aspartyl-phosphate phosphatase Spo0E family protein</fullName>
    </submittedName>
</protein>
<keyword evidence="2" id="KW-1185">Reference proteome</keyword>
<dbReference type="EMBL" id="RHHU01000011">
    <property type="protein sequence ID" value="RNB83240.1"/>
    <property type="molecule type" value="Genomic_DNA"/>
</dbReference>
<evidence type="ECO:0000313" key="1">
    <source>
        <dbReference type="EMBL" id="RNB83240.1"/>
    </source>
</evidence>
<sequence>MILDHKEIEILENRIRLLKKHLIDLVKEDREFTDPMVIAVSQHLDRLLNRYHIYLQQEGE</sequence>
<dbReference type="GO" id="GO:0046983">
    <property type="term" value="F:protein dimerization activity"/>
    <property type="evidence" value="ECO:0007669"/>
    <property type="project" value="InterPro"/>
</dbReference>
<proteinExistence type="predicted"/>
<dbReference type="SUPFAM" id="SSF140500">
    <property type="entry name" value="BAS1536-like"/>
    <property type="match status" value="1"/>
</dbReference>
<accession>A0A3M8D5C5</accession>
<evidence type="ECO:0000313" key="2">
    <source>
        <dbReference type="Proteomes" id="UP000269573"/>
    </source>
</evidence>
<dbReference type="Gene3D" id="4.10.280.10">
    <property type="entry name" value="Helix-loop-helix DNA-binding domain"/>
    <property type="match status" value="1"/>
</dbReference>
<dbReference type="Proteomes" id="UP000269573">
    <property type="component" value="Unassembled WGS sequence"/>
</dbReference>
<dbReference type="AlphaFoldDB" id="A0A3M8D5C5"/>
<dbReference type="Pfam" id="PF09388">
    <property type="entry name" value="SpoOE-like"/>
    <property type="match status" value="1"/>
</dbReference>
<organism evidence="1 2">
    <name type="scientific">Brevibacillus nitrificans</name>
    <dbReference type="NCBI Taxonomy" id="651560"/>
    <lineage>
        <taxon>Bacteria</taxon>
        <taxon>Bacillati</taxon>
        <taxon>Bacillota</taxon>
        <taxon>Bacilli</taxon>
        <taxon>Bacillales</taxon>
        <taxon>Paenibacillaceae</taxon>
        <taxon>Brevibacillus</taxon>
    </lineage>
</organism>
<comment type="caution">
    <text evidence="1">The sequence shown here is derived from an EMBL/GenBank/DDBJ whole genome shotgun (WGS) entry which is preliminary data.</text>
</comment>
<reference evidence="1 2" key="1">
    <citation type="submission" date="2018-10" db="EMBL/GenBank/DDBJ databases">
        <title>Phylogenomics of Brevibacillus.</title>
        <authorList>
            <person name="Dunlap C."/>
        </authorList>
    </citation>
    <scope>NUCLEOTIDE SEQUENCE [LARGE SCALE GENOMIC DNA]</scope>
    <source>
        <strain evidence="1 2">JCM 15774</strain>
    </source>
</reference>
<dbReference type="GO" id="GO:0043937">
    <property type="term" value="P:regulation of sporulation"/>
    <property type="evidence" value="ECO:0007669"/>
    <property type="project" value="InterPro"/>
</dbReference>
<dbReference type="RefSeq" id="WP_122925164.1">
    <property type="nucleotide sequence ID" value="NZ_RHHU01000011.1"/>
</dbReference>
<gene>
    <name evidence="1" type="ORF">EDM59_19600</name>
</gene>